<evidence type="ECO:0000313" key="2">
    <source>
        <dbReference type="EMBL" id="PXW89797.1"/>
    </source>
</evidence>
<dbReference type="EMBL" id="QJJR01000009">
    <property type="protein sequence ID" value="PXW89797.1"/>
    <property type="molecule type" value="Genomic_DNA"/>
</dbReference>
<feature type="transmembrane region" description="Helical" evidence="1">
    <location>
        <begin position="6"/>
        <end position="23"/>
    </location>
</feature>
<dbReference type="Pfam" id="PF04474">
    <property type="entry name" value="DUF554"/>
    <property type="match status" value="1"/>
</dbReference>
<dbReference type="PANTHER" id="PTHR36111:SF2">
    <property type="entry name" value="INNER MEMBRANE PROTEIN"/>
    <property type="match status" value="1"/>
</dbReference>
<feature type="transmembrane region" description="Helical" evidence="1">
    <location>
        <begin position="57"/>
        <end position="75"/>
    </location>
</feature>
<evidence type="ECO:0008006" key="4">
    <source>
        <dbReference type="Google" id="ProtNLM"/>
    </source>
</evidence>
<feature type="transmembrane region" description="Helical" evidence="1">
    <location>
        <begin position="35"/>
        <end position="51"/>
    </location>
</feature>
<feature type="transmembrane region" description="Helical" evidence="1">
    <location>
        <begin position="214"/>
        <end position="234"/>
    </location>
</feature>
<accession>A0A2V3W651</accession>
<evidence type="ECO:0000313" key="3">
    <source>
        <dbReference type="Proteomes" id="UP000247922"/>
    </source>
</evidence>
<name>A0A2V3W651_9BACI</name>
<keyword evidence="1" id="KW-1133">Transmembrane helix</keyword>
<protein>
    <recommendedName>
        <fullName evidence="4">Membrane protein YdfK</fullName>
    </recommendedName>
</protein>
<evidence type="ECO:0000256" key="1">
    <source>
        <dbReference type="SAM" id="Phobius"/>
    </source>
</evidence>
<dbReference type="RefSeq" id="WP_110251663.1">
    <property type="nucleotide sequence ID" value="NZ_QJJR01000009.1"/>
</dbReference>
<feature type="transmembrane region" description="Helical" evidence="1">
    <location>
        <begin position="141"/>
        <end position="174"/>
    </location>
</feature>
<dbReference type="InterPro" id="IPR007563">
    <property type="entry name" value="DUF554"/>
</dbReference>
<feature type="transmembrane region" description="Helical" evidence="1">
    <location>
        <begin position="102"/>
        <end position="121"/>
    </location>
</feature>
<dbReference type="OrthoDB" id="9797976at2"/>
<keyword evidence="1" id="KW-0472">Membrane</keyword>
<keyword evidence="1" id="KW-0812">Transmembrane</keyword>
<gene>
    <name evidence="2" type="ORF">DES38_10933</name>
</gene>
<proteinExistence type="predicted"/>
<reference evidence="2 3" key="1">
    <citation type="submission" date="2018-05" db="EMBL/GenBank/DDBJ databases">
        <title>Genomic Encyclopedia of Type Strains, Phase IV (KMG-IV): sequencing the most valuable type-strain genomes for metagenomic binning, comparative biology and taxonomic classification.</title>
        <authorList>
            <person name="Goeker M."/>
        </authorList>
    </citation>
    <scope>NUCLEOTIDE SEQUENCE [LARGE SCALE GENOMIC DNA]</scope>
    <source>
        <strain evidence="2 3">DSM 22440</strain>
    </source>
</reference>
<sequence>MALTGTFINGLTIIAGTIIGLFFQKIPENYKETALHAVSLAVILIGLQMAFDVSELIIVILSLMFGGIIGELLKIETRLNQFGDRIATIISSKNADQRISQGFITASLIFVIGAMGIVGALDSGLRYDHSILYTKSILDGFTAMILTTTLGVGVGLSVFPVVLYQGAIALLAAVIHQFVPGAFLDIWIINVTATGGLMITAIGFNMLGITKIRIANLIPSLVLVTLFLMGKAMLFT</sequence>
<feature type="transmembrane region" description="Helical" evidence="1">
    <location>
        <begin position="186"/>
        <end position="208"/>
    </location>
</feature>
<dbReference type="PANTHER" id="PTHR36111">
    <property type="entry name" value="INNER MEMBRANE PROTEIN-RELATED"/>
    <property type="match status" value="1"/>
</dbReference>
<keyword evidence="3" id="KW-1185">Reference proteome</keyword>
<dbReference type="AlphaFoldDB" id="A0A2V3W651"/>
<organism evidence="2 3">
    <name type="scientific">Streptohalobacillus salinus</name>
    <dbReference type="NCBI Taxonomy" id="621096"/>
    <lineage>
        <taxon>Bacteria</taxon>
        <taxon>Bacillati</taxon>
        <taxon>Bacillota</taxon>
        <taxon>Bacilli</taxon>
        <taxon>Bacillales</taxon>
        <taxon>Bacillaceae</taxon>
        <taxon>Streptohalobacillus</taxon>
    </lineage>
</organism>
<comment type="caution">
    <text evidence="2">The sequence shown here is derived from an EMBL/GenBank/DDBJ whole genome shotgun (WGS) entry which is preliminary data.</text>
</comment>
<dbReference type="Proteomes" id="UP000247922">
    <property type="component" value="Unassembled WGS sequence"/>
</dbReference>